<gene>
    <name evidence="1" type="ORF">DVH24_035246</name>
</gene>
<proteinExistence type="predicted"/>
<evidence type="ECO:0000313" key="2">
    <source>
        <dbReference type="Proteomes" id="UP000290289"/>
    </source>
</evidence>
<evidence type="ECO:0000313" key="1">
    <source>
        <dbReference type="EMBL" id="RXH90482.1"/>
    </source>
</evidence>
<accession>A0A498J9F5</accession>
<protein>
    <submittedName>
        <fullName evidence="1">Uncharacterized protein</fullName>
    </submittedName>
</protein>
<comment type="caution">
    <text evidence="1">The sequence shown here is derived from an EMBL/GenBank/DDBJ whole genome shotgun (WGS) entry which is preliminary data.</text>
</comment>
<reference evidence="1 2" key="1">
    <citation type="submission" date="2018-10" db="EMBL/GenBank/DDBJ databases">
        <title>A high-quality apple genome assembly.</title>
        <authorList>
            <person name="Hu J."/>
        </authorList>
    </citation>
    <scope>NUCLEOTIDE SEQUENCE [LARGE SCALE GENOMIC DNA]</scope>
    <source>
        <strain evidence="2">cv. HFTH1</strain>
        <tissue evidence="1">Young leaf</tissue>
    </source>
</reference>
<organism evidence="1 2">
    <name type="scientific">Malus domestica</name>
    <name type="common">Apple</name>
    <name type="synonym">Pyrus malus</name>
    <dbReference type="NCBI Taxonomy" id="3750"/>
    <lineage>
        <taxon>Eukaryota</taxon>
        <taxon>Viridiplantae</taxon>
        <taxon>Streptophyta</taxon>
        <taxon>Embryophyta</taxon>
        <taxon>Tracheophyta</taxon>
        <taxon>Spermatophyta</taxon>
        <taxon>Magnoliopsida</taxon>
        <taxon>eudicotyledons</taxon>
        <taxon>Gunneridae</taxon>
        <taxon>Pentapetalae</taxon>
        <taxon>rosids</taxon>
        <taxon>fabids</taxon>
        <taxon>Rosales</taxon>
        <taxon>Rosaceae</taxon>
        <taxon>Amygdaloideae</taxon>
        <taxon>Maleae</taxon>
        <taxon>Malus</taxon>
    </lineage>
</organism>
<dbReference type="AlphaFoldDB" id="A0A498J9F5"/>
<keyword evidence="2" id="KW-1185">Reference proteome</keyword>
<name>A0A498J9F5_MALDO</name>
<dbReference type="EMBL" id="RDQH01000335">
    <property type="protein sequence ID" value="RXH90482.1"/>
    <property type="molecule type" value="Genomic_DNA"/>
</dbReference>
<dbReference type="Proteomes" id="UP000290289">
    <property type="component" value="Chromosome 9"/>
</dbReference>
<sequence length="107" mass="12254">MILASSLKHHWDSAYPLEKTTMAIMDPSIYRSTHVSSPLKLRNTLYFQRFERHGEDEEAAMAVPRAVLLVSIDYQLVQLAFKKRKSKLSDHFSVSGTCNLEAKRLTT</sequence>